<dbReference type="PANTHER" id="PTHR38108">
    <property type="entry name" value="UPF0319 PROTEIN YCCT"/>
    <property type="match status" value="1"/>
</dbReference>
<proteinExistence type="inferred from homology"/>
<dbReference type="PANTHER" id="PTHR38108:SF1">
    <property type="entry name" value="UPF0319 PROTEIN YCCT"/>
    <property type="match status" value="1"/>
</dbReference>
<sequence length="200" mass="21714">MRKSILLGSAAALLFSVSSMAENIHFPEEFVPLQVGERVIESSIFSRVDDIELAPGSYKLKLKYTDLYDLGYDDHEVVESEPFWVNVTIEAGKDYTLEFNRAKNAVAAKVFAQSPQVSLKAKGSALAAPLSVISNAQLTNTVPVQQVSNTTAMATSASEVSKLVAPINGKGMPSAAAMLDFWWQQATPAQQQAFLEKVTK</sequence>
<dbReference type="RefSeq" id="WP_011329543.1">
    <property type="nucleotide sequence ID" value="NZ_BJXZ01000048.1"/>
</dbReference>
<organism evidence="4 5">
    <name type="scientific">Pseudoalteromonas nigrifaciens</name>
    <dbReference type="NCBI Taxonomy" id="28109"/>
    <lineage>
        <taxon>Bacteria</taxon>
        <taxon>Pseudomonadati</taxon>
        <taxon>Pseudomonadota</taxon>
        <taxon>Gammaproteobacteria</taxon>
        <taxon>Alteromonadales</taxon>
        <taxon>Pseudoalteromonadaceae</taxon>
        <taxon>Pseudoalteromonas</taxon>
    </lineage>
</organism>
<accession>A0AAC9UL34</accession>
<evidence type="ECO:0000313" key="4">
    <source>
        <dbReference type="EMBL" id="ASM55557.1"/>
    </source>
</evidence>
<dbReference type="Proteomes" id="UP000198329">
    <property type="component" value="Chromosome I"/>
</dbReference>
<evidence type="ECO:0000256" key="3">
    <source>
        <dbReference type="SAM" id="SignalP"/>
    </source>
</evidence>
<evidence type="ECO:0008006" key="6">
    <source>
        <dbReference type="Google" id="ProtNLM"/>
    </source>
</evidence>
<dbReference type="AlphaFoldDB" id="A0AAC9UL34"/>
<feature type="signal peptide" evidence="3">
    <location>
        <begin position="1"/>
        <end position="21"/>
    </location>
</feature>
<dbReference type="InterPro" id="IPR018635">
    <property type="entry name" value="UPF0319"/>
</dbReference>
<dbReference type="EMBL" id="CP011036">
    <property type="protein sequence ID" value="ASM55557.1"/>
    <property type="molecule type" value="Genomic_DNA"/>
</dbReference>
<reference evidence="4 5" key="1">
    <citation type="submission" date="2015-03" db="EMBL/GenBank/DDBJ databases">
        <authorList>
            <person name="Xie B.-B."/>
            <person name="Rong J.-C."/>
            <person name="Qin Q.-L."/>
            <person name="Zhang Y.-Z."/>
        </authorList>
    </citation>
    <scope>NUCLEOTIDE SEQUENCE [LARGE SCALE GENOMIC DNA]</scope>
    <source>
        <strain evidence="4 5">KMM 661</strain>
    </source>
</reference>
<evidence type="ECO:0000256" key="1">
    <source>
        <dbReference type="ARBA" id="ARBA00008490"/>
    </source>
</evidence>
<gene>
    <name evidence="4" type="ORF">PNIG_a3698</name>
</gene>
<dbReference type="Pfam" id="PF09829">
    <property type="entry name" value="DUF2057"/>
    <property type="match status" value="1"/>
</dbReference>
<keyword evidence="5" id="KW-1185">Reference proteome</keyword>
<protein>
    <recommendedName>
        <fullName evidence="6">DUF2057 domain-containing protein</fullName>
    </recommendedName>
</protein>
<dbReference type="KEGG" id="png:PNIG_a3698"/>
<keyword evidence="2 3" id="KW-0732">Signal</keyword>
<evidence type="ECO:0000313" key="5">
    <source>
        <dbReference type="Proteomes" id="UP000198329"/>
    </source>
</evidence>
<name>A0AAC9UL34_9GAMM</name>
<comment type="similarity">
    <text evidence="1">Belongs to the UPF0319 family.</text>
</comment>
<dbReference type="GeneID" id="300943183"/>
<evidence type="ECO:0000256" key="2">
    <source>
        <dbReference type="ARBA" id="ARBA00022729"/>
    </source>
</evidence>
<feature type="chain" id="PRO_5042154328" description="DUF2057 domain-containing protein" evidence="3">
    <location>
        <begin position="22"/>
        <end position="200"/>
    </location>
</feature>